<evidence type="ECO:0000313" key="1">
    <source>
        <dbReference type="EMBL" id="CAB4158440.1"/>
    </source>
</evidence>
<proteinExistence type="predicted"/>
<gene>
    <name evidence="1" type="ORF">UFOVP700_11</name>
</gene>
<name>A0A6J5NFD3_9CAUD</name>
<protein>
    <submittedName>
        <fullName evidence="1">Uncharacterized protein</fullName>
    </submittedName>
</protein>
<dbReference type="EMBL" id="LR796671">
    <property type="protein sequence ID" value="CAB4158440.1"/>
    <property type="molecule type" value="Genomic_DNA"/>
</dbReference>
<accession>A0A6J5NFD3</accession>
<sequence length="97" mass="11065">MARPNPTVIYHNENSAGRVLEVCAGDCVYAVLYQGQPIQVRQRQHMDIAYPSWKYSKSLYVNSAHAFRLADRLNSLFNTLDFSVVKYPGGRSITRNK</sequence>
<organism evidence="1">
    <name type="scientific">uncultured Caudovirales phage</name>
    <dbReference type="NCBI Taxonomy" id="2100421"/>
    <lineage>
        <taxon>Viruses</taxon>
        <taxon>Duplodnaviria</taxon>
        <taxon>Heunggongvirae</taxon>
        <taxon>Uroviricota</taxon>
        <taxon>Caudoviricetes</taxon>
        <taxon>Peduoviridae</taxon>
        <taxon>Maltschvirus</taxon>
        <taxon>Maltschvirus maltsch</taxon>
    </lineage>
</organism>
<reference evidence="1" key="1">
    <citation type="submission" date="2020-04" db="EMBL/GenBank/DDBJ databases">
        <authorList>
            <person name="Chiriac C."/>
            <person name="Salcher M."/>
            <person name="Ghai R."/>
            <person name="Kavagutti S V."/>
        </authorList>
    </citation>
    <scope>NUCLEOTIDE SEQUENCE</scope>
</reference>